<reference evidence="2 3" key="1">
    <citation type="submission" date="2019-11" db="EMBL/GenBank/DDBJ databases">
        <authorList>
            <person name="Holert J."/>
        </authorList>
    </citation>
    <scope>NUCLEOTIDE SEQUENCE [LARGE SCALE GENOMIC DNA]</scope>
    <source>
        <strain evidence="2">BC8_1</strain>
    </source>
</reference>
<dbReference type="EMBL" id="CACSIP010000025">
    <property type="protein sequence ID" value="CAA0126568.1"/>
    <property type="molecule type" value="Genomic_DNA"/>
</dbReference>
<evidence type="ECO:0000256" key="1">
    <source>
        <dbReference type="SAM" id="MobiDB-lite"/>
    </source>
</evidence>
<name>A0A5S9R1F2_MYCVN</name>
<organism evidence="2 3">
    <name type="scientific">Mycolicibacterium vanbaalenii</name>
    <name type="common">Mycobacterium vanbaalenii</name>
    <dbReference type="NCBI Taxonomy" id="110539"/>
    <lineage>
        <taxon>Bacteria</taxon>
        <taxon>Bacillati</taxon>
        <taxon>Actinomycetota</taxon>
        <taxon>Actinomycetes</taxon>
        <taxon>Mycobacteriales</taxon>
        <taxon>Mycobacteriaceae</taxon>
        <taxon>Mycolicibacterium</taxon>
    </lineage>
</organism>
<feature type="compositionally biased region" description="Basic and acidic residues" evidence="1">
    <location>
        <begin position="21"/>
        <end position="38"/>
    </location>
</feature>
<sequence length="63" mass="6936">MSNNATTIDPWGPWTPAHRLSPQERAEYEPEHDADHDHGGPCGSCHDYTCPSIARGGLCPETY</sequence>
<protein>
    <submittedName>
        <fullName evidence="2">Uncharacterized protein</fullName>
    </submittedName>
</protein>
<proteinExistence type="predicted"/>
<feature type="region of interest" description="Disordered" evidence="1">
    <location>
        <begin position="1"/>
        <end position="38"/>
    </location>
</feature>
<accession>A0A5S9R1F2</accession>
<dbReference type="Proteomes" id="UP000430146">
    <property type="component" value="Unassembled WGS sequence"/>
</dbReference>
<dbReference type="AlphaFoldDB" id="A0A5S9R1F2"/>
<keyword evidence="3" id="KW-1185">Reference proteome</keyword>
<dbReference type="RefSeq" id="WP_159232495.1">
    <property type="nucleotide sequence ID" value="NZ_CACSIP010000025.1"/>
</dbReference>
<evidence type="ECO:0000313" key="2">
    <source>
        <dbReference type="EMBL" id="CAA0126568.1"/>
    </source>
</evidence>
<gene>
    <name evidence="2" type="ORF">AELLOGFF_04865</name>
</gene>
<evidence type="ECO:0000313" key="3">
    <source>
        <dbReference type="Proteomes" id="UP000430146"/>
    </source>
</evidence>